<dbReference type="EMBL" id="JACAZI010000017">
    <property type="protein sequence ID" value="KAF7342169.1"/>
    <property type="molecule type" value="Genomic_DNA"/>
</dbReference>
<gene>
    <name evidence="1" type="ORF">MVEN_01804700</name>
</gene>
<protein>
    <submittedName>
        <fullName evidence="1">Uncharacterized protein</fullName>
    </submittedName>
</protein>
<reference evidence="1" key="1">
    <citation type="submission" date="2020-05" db="EMBL/GenBank/DDBJ databases">
        <title>Mycena genomes resolve the evolution of fungal bioluminescence.</title>
        <authorList>
            <person name="Tsai I.J."/>
        </authorList>
    </citation>
    <scope>NUCLEOTIDE SEQUENCE</scope>
    <source>
        <strain evidence="1">CCC161011</strain>
    </source>
</reference>
<sequence length="275" mass="30963">MSLGGDSSTLLPTYLPLLEVFHGASGAVQDFIPNRPVHSMTIEWPHFSNSSSSDGNVDEWDSATVIDSLAKSTHPDGVVALSNIFTFRPPMKILEALGVSLNLQTLEIYIVCLDSEPAAYEQFLDEFNSALSQFRSLLHLLIQTLPLPDGAETLSEHPAREIALIRDWGDRCPTLHRCVLNSCIEWLRLPWVCSTFWVPRHTNEDIATKYLLDCFRQSFAAGREASDKFFRDVSSFFFHLSPQSPLYEAMFSHVLALFRVFSARLSLTATFFDPE</sequence>
<proteinExistence type="predicted"/>
<name>A0A8H6XKP4_9AGAR</name>
<comment type="caution">
    <text evidence="1">The sequence shown here is derived from an EMBL/GenBank/DDBJ whole genome shotgun (WGS) entry which is preliminary data.</text>
</comment>
<dbReference type="AlphaFoldDB" id="A0A8H6XKP4"/>
<dbReference type="Proteomes" id="UP000620124">
    <property type="component" value="Unassembled WGS sequence"/>
</dbReference>
<accession>A0A8H6XKP4</accession>
<evidence type="ECO:0000313" key="1">
    <source>
        <dbReference type="EMBL" id="KAF7342169.1"/>
    </source>
</evidence>
<dbReference type="OrthoDB" id="3005208at2759"/>
<keyword evidence="2" id="KW-1185">Reference proteome</keyword>
<organism evidence="1 2">
    <name type="scientific">Mycena venus</name>
    <dbReference type="NCBI Taxonomy" id="2733690"/>
    <lineage>
        <taxon>Eukaryota</taxon>
        <taxon>Fungi</taxon>
        <taxon>Dikarya</taxon>
        <taxon>Basidiomycota</taxon>
        <taxon>Agaricomycotina</taxon>
        <taxon>Agaricomycetes</taxon>
        <taxon>Agaricomycetidae</taxon>
        <taxon>Agaricales</taxon>
        <taxon>Marasmiineae</taxon>
        <taxon>Mycenaceae</taxon>
        <taxon>Mycena</taxon>
    </lineage>
</organism>
<evidence type="ECO:0000313" key="2">
    <source>
        <dbReference type="Proteomes" id="UP000620124"/>
    </source>
</evidence>